<evidence type="ECO:0000256" key="1">
    <source>
        <dbReference type="SAM" id="Phobius"/>
    </source>
</evidence>
<evidence type="ECO:0000313" key="2">
    <source>
        <dbReference type="EMBL" id="QBK92907.1"/>
    </source>
</evidence>
<feature type="transmembrane region" description="Helical" evidence="1">
    <location>
        <begin position="46"/>
        <end position="68"/>
    </location>
</feature>
<reference evidence="2" key="1">
    <citation type="journal article" date="2019" name="MBio">
        <title>Virus Genomes from Deep Sea Sediments Expand the Ocean Megavirome and Support Independent Origins of Viral Gigantism.</title>
        <authorList>
            <person name="Backstrom D."/>
            <person name="Yutin N."/>
            <person name="Jorgensen S.L."/>
            <person name="Dharamshi J."/>
            <person name="Homa F."/>
            <person name="Zaremba-Niedwiedzka K."/>
            <person name="Spang A."/>
            <person name="Wolf Y.I."/>
            <person name="Koonin E.V."/>
            <person name="Ettema T.J."/>
        </authorList>
    </citation>
    <scope>NUCLEOTIDE SEQUENCE</scope>
</reference>
<keyword evidence="1" id="KW-0472">Membrane</keyword>
<feature type="transmembrane region" description="Helical" evidence="1">
    <location>
        <begin position="12"/>
        <end position="34"/>
    </location>
</feature>
<keyword evidence="1" id="KW-0812">Transmembrane</keyword>
<accession>A0A481ZAV8</accession>
<gene>
    <name evidence="2" type="ORF">LCPAC403_00410</name>
</gene>
<proteinExistence type="predicted"/>
<protein>
    <submittedName>
        <fullName evidence="2">Uncharacterized protein</fullName>
    </submittedName>
</protein>
<dbReference type="EMBL" id="MK500588">
    <property type="protein sequence ID" value="QBK92907.1"/>
    <property type="molecule type" value="Genomic_DNA"/>
</dbReference>
<keyword evidence="1" id="KW-1133">Transmembrane helix</keyword>
<sequence length="72" mass="8110">MGQGHSIGYEEALVIGGAIVLVTAVGNTGIIFAFERNREKTELDVLWIVIIAFLVIFFVMFYVLVSLYKRRT</sequence>
<name>A0A481ZAV8_9VIRU</name>
<organism evidence="2">
    <name type="scientific">Pithovirus LCPAC403</name>
    <dbReference type="NCBI Taxonomy" id="2506596"/>
    <lineage>
        <taxon>Viruses</taxon>
        <taxon>Pithoviruses</taxon>
    </lineage>
</organism>